<accession>A0ABS8EJP3</accession>
<reference evidence="3" key="2">
    <citation type="submission" date="2023-07" db="EMBL/GenBank/DDBJ databases">
        <title>Genome of Winogradskyella sp. E313.</title>
        <authorList>
            <person name="Zhou Y."/>
        </authorList>
    </citation>
    <scope>NUCLEOTIDE SEQUENCE [LARGE SCALE GENOMIC DNA]</scope>
    <source>
        <strain evidence="3">E313</strain>
    </source>
</reference>
<feature type="domain" description="DUF4189" evidence="1">
    <location>
        <begin position="14"/>
        <end position="112"/>
    </location>
</feature>
<comment type="caution">
    <text evidence="2">The sequence shown here is derived from an EMBL/GenBank/DDBJ whole genome shotgun (WGS) entry which is preliminary data.</text>
</comment>
<dbReference type="InterPro" id="IPR025240">
    <property type="entry name" value="DUF4189"/>
</dbReference>
<reference evidence="3" key="1">
    <citation type="submission" date="2021-03" db="EMBL/GenBank/DDBJ databases">
        <title>Genome of Cognatishimia sp. F0-27.</title>
        <authorList>
            <person name="Ping X."/>
        </authorList>
    </citation>
    <scope>NUCLEOTIDE SEQUENCE [LARGE SCALE GENOMIC DNA]</scope>
    <source>
        <strain evidence="3">E313</strain>
    </source>
</reference>
<sequence length="261" mass="29875">MSNLFLATAQEGNYGSLAIDQRNGDQYGWAINYNSQSEANKRAISECEKNGGDNCHTVMWFKGGCAAYVVQRGNPNIYGWGLANTREEAEQIALDEARARGGFDLAVRVWGCNATKNSDYGLPPLTTNGVYGFYYFKDKSANKAYFSKVFYQPNVVKKQSDNWTWSDYAETRMTYRAKKFRIACINDIMGFEVSKETLDTILQKETLDWEGYTELYINKKFINRDIQTERKAVFDKVYEGFKKRVQNENEGIEIVEVSIPL</sequence>
<name>A0ABS8EJP3_9FLAO</name>
<evidence type="ECO:0000313" key="3">
    <source>
        <dbReference type="Proteomes" id="UP000778797"/>
    </source>
</evidence>
<evidence type="ECO:0000313" key="2">
    <source>
        <dbReference type="EMBL" id="MCC1483428.1"/>
    </source>
</evidence>
<keyword evidence="3" id="KW-1185">Reference proteome</keyword>
<organism evidence="2 3">
    <name type="scientific">Winogradskyella immobilis</name>
    <dbReference type="NCBI Taxonomy" id="2816852"/>
    <lineage>
        <taxon>Bacteria</taxon>
        <taxon>Pseudomonadati</taxon>
        <taxon>Bacteroidota</taxon>
        <taxon>Flavobacteriia</taxon>
        <taxon>Flavobacteriales</taxon>
        <taxon>Flavobacteriaceae</taxon>
        <taxon>Winogradskyella</taxon>
    </lineage>
</organism>
<evidence type="ECO:0000259" key="1">
    <source>
        <dbReference type="Pfam" id="PF13827"/>
    </source>
</evidence>
<dbReference type="EMBL" id="JAFMPT010000002">
    <property type="protein sequence ID" value="MCC1483428.1"/>
    <property type="molecule type" value="Genomic_DNA"/>
</dbReference>
<proteinExistence type="predicted"/>
<gene>
    <name evidence="2" type="ORF">J1C55_02395</name>
</gene>
<protein>
    <submittedName>
        <fullName evidence="2">DUF4189 domain-containing protein</fullName>
    </submittedName>
</protein>
<dbReference type="RefSeq" id="WP_227475875.1">
    <property type="nucleotide sequence ID" value="NZ_JAFMPT010000002.1"/>
</dbReference>
<dbReference type="Pfam" id="PF13827">
    <property type="entry name" value="DUF4189"/>
    <property type="match status" value="1"/>
</dbReference>
<dbReference type="Proteomes" id="UP000778797">
    <property type="component" value="Unassembled WGS sequence"/>
</dbReference>